<sequence>MQLYLVLILTILGVNYSDSVPLITTLRDQHQRLRRYIQYLQPGTNLTNYSIRYVPLYEVIFGSTPYYIG</sequence>
<protein>
    <submittedName>
        <fullName evidence="2">Uncharacterized protein</fullName>
    </submittedName>
</protein>
<proteinExistence type="predicted"/>
<organism evidence="2 3">
    <name type="scientific">Rhynocoris fuscipes</name>
    <dbReference type="NCBI Taxonomy" id="488301"/>
    <lineage>
        <taxon>Eukaryota</taxon>
        <taxon>Metazoa</taxon>
        <taxon>Ecdysozoa</taxon>
        <taxon>Arthropoda</taxon>
        <taxon>Hexapoda</taxon>
        <taxon>Insecta</taxon>
        <taxon>Pterygota</taxon>
        <taxon>Neoptera</taxon>
        <taxon>Paraneoptera</taxon>
        <taxon>Hemiptera</taxon>
        <taxon>Heteroptera</taxon>
        <taxon>Panheteroptera</taxon>
        <taxon>Cimicomorpha</taxon>
        <taxon>Reduviidae</taxon>
        <taxon>Harpactorinae</taxon>
        <taxon>Harpactorini</taxon>
        <taxon>Rhynocoris</taxon>
    </lineage>
</organism>
<gene>
    <name evidence="2" type="ORF">O3M35_000133</name>
</gene>
<accession>A0AAW1DKF9</accession>
<reference evidence="2 3" key="1">
    <citation type="submission" date="2022-12" db="EMBL/GenBank/DDBJ databases">
        <title>Chromosome-level genome assembly of true bugs.</title>
        <authorList>
            <person name="Ma L."/>
            <person name="Li H."/>
        </authorList>
    </citation>
    <scope>NUCLEOTIDE SEQUENCE [LARGE SCALE GENOMIC DNA]</scope>
    <source>
        <strain evidence="2">Lab_2022b</strain>
    </source>
</reference>
<comment type="caution">
    <text evidence="2">The sequence shown here is derived from an EMBL/GenBank/DDBJ whole genome shotgun (WGS) entry which is preliminary data.</text>
</comment>
<keyword evidence="1" id="KW-0732">Signal</keyword>
<feature type="signal peptide" evidence="1">
    <location>
        <begin position="1"/>
        <end position="19"/>
    </location>
</feature>
<evidence type="ECO:0000313" key="2">
    <source>
        <dbReference type="EMBL" id="KAK9511489.1"/>
    </source>
</evidence>
<name>A0AAW1DKF9_9HEMI</name>
<dbReference type="AlphaFoldDB" id="A0AAW1DKF9"/>
<dbReference type="EMBL" id="JAPXFL010000001">
    <property type="protein sequence ID" value="KAK9511489.1"/>
    <property type="molecule type" value="Genomic_DNA"/>
</dbReference>
<feature type="chain" id="PRO_5043441289" evidence="1">
    <location>
        <begin position="20"/>
        <end position="69"/>
    </location>
</feature>
<evidence type="ECO:0000313" key="3">
    <source>
        <dbReference type="Proteomes" id="UP001461498"/>
    </source>
</evidence>
<evidence type="ECO:0000256" key="1">
    <source>
        <dbReference type="SAM" id="SignalP"/>
    </source>
</evidence>
<keyword evidence="3" id="KW-1185">Reference proteome</keyword>
<dbReference type="Proteomes" id="UP001461498">
    <property type="component" value="Unassembled WGS sequence"/>
</dbReference>